<reference evidence="5 6" key="1">
    <citation type="submission" date="2018-09" db="EMBL/GenBank/DDBJ databases">
        <title>Bacillus saliacetes sp. nov., isolated from Thai shrimp paste (Ka-pi).</title>
        <authorList>
            <person name="Daroonpunt R."/>
            <person name="Tanasupawat S."/>
            <person name="Yiamsombut S."/>
        </authorList>
    </citation>
    <scope>NUCLEOTIDE SEQUENCE [LARGE SCALE GENOMIC DNA]</scope>
    <source>
        <strain evidence="5 6">SKP7-4</strain>
    </source>
</reference>
<proteinExistence type="predicted"/>
<dbReference type="InterPro" id="IPR011711">
    <property type="entry name" value="GntR_C"/>
</dbReference>
<feature type="domain" description="HTH gntR-type" evidence="4">
    <location>
        <begin position="14"/>
        <end position="81"/>
    </location>
</feature>
<dbReference type="PANTHER" id="PTHR43537:SF5">
    <property type="entry name" value="UXU OPERON TRANSCRIPTIONAL REGULATOR"/>
    <property type="match status" value="1"/>
</dbReference>
<evidence type="ECO:0000256" key="1">
    <source>
        <dbReference type="ARBA" id="ARBA00023015"/>
    </source>
</evidence>
<dbReference type="GO" id="GO:0043565">
    <property type="term" value="F:sequence-specific DNA binding"/>
    <property type="evidence" value="ECO:0007669"/>
    <property type="project" value="InterPro"/>
</dbReference>
<evidence type="ECO:0000313" key="6">
    <source>
        <dbReference type="Proteomes" id="UP000265801"/>
    </source>
</evidence>
<dbReference type="Proteomes" id="UP000265801">
    <property type="component" value="Unassembled WGS sequence"/>
</dbReference>
<dbReference type="CDD" id="cd07377">
    <property type="entry name" value="WHTH_GntR"/>
    <property type="match status" value="1"/>
</dbReference>
<dbReference type="Pfam" id="PF00392">
    <property type="entry name" value="GntR"/>
    <property type="match status" value="1"/>
</dbReference>
<dbReference type="PANTHER" id="PTHR43537">
    <property type="entry name" value="TRANSCRIPTIONAL REGULATOR, GNTR FAMILY"/>
    <property type="match status" value="1"/>
</dbReference>
<dbReference type="OrthoDB" id="2592645at2"/>
<dbReference type="SUPFAM" id="SSF48008">
    <property type="entry name" value="GntR ligand-binding domain-like"/>
    <property type="match status" value="1"/>
</dbReference>
<keyword evidence="2" id="KW-0238">DNA-binding</keyword>
<dbReference type="GO" id="GO:0003700">
    <property type="term" value="F:DNA-binding transcription factor activity"/>
    <property type="evidence" value="ECO:0007669"/>
    <property type="project" value="InterPro"/>
</dbReference>
<dbReference type="Gene3D" id="1.10.10.10">
    <property type="entry name" value="Winged helix-like DNA-binding domain superfamily/Winged helix DNA-binding domain"/>
    <property type="match status" value="1"/>
</dbReference>
<organism evidence="5 6">
    <name type="scientific">Bacillus salacetis</name>
    <dbReference type="NCBI Taxonomy" id="2315464"/>
    <lineage>
        <taxon>Bacteria</taxon>
        <taxon>Bacillati</taxon>
        <taxon>Bacillota</taxon>
        <taxon>Bacilli</taxon>
        <taxon>Bacillales</taxon>
        <taxon>Bacillaceae</taxon>
        <taxon>Bacillus</taxon>
    </lineage>
</organism>
<dbReference type="Pfam" id="PF07729">
    <property type="entry name" value="FCD"/>
    <property type="match status" value="1"/>
</dbReference>
<dbReference type="Gene3D" id="1.20.120.530">
    <property type="entry name" value="GntR ligand-binding domain-like"/>
    <property type="match status" value="1"/>
</dbReference>
<dbReference type="PROSITE" id="PS50949">
    <property type="entry name" value="HTH_GNTR"/>
    <property type="match status" value="1"/>
</dbReference>
<dbReference type="SUPFAM" id="SSF46785">
    <property type="entry name" value="Winged helix' DNA-binding domain"/>
    <property type="match status" value="1"/>
</dbReference>
<evidence type="ECO:0000256" key="2">
    <source>
        <dbReference type="ARBA" id="ARBA00023125"/>
    </source>
</evidence>
<dbReference type="EMBL" id="QXIR01000042">
    <property type="protein sequence ID" value="RIW28606.1"/>
    <property type="molecule type" value="Genomic_DNA"/>
</dbReference>
<dbReference type="SMART" id="SM00895">
    <property type="entry name" value="FCD"/>
    <property type="match status" value="1"/>
</dbReference>
<keyword evidence="1" id="KW-0805">Transcription regulation</keyword>
<dbReference type="InterPro" id="IPR036388">
    <property type="entry name" value="WH-like_DNA-bd_sf"/>
</dbReference>
<sequence>MFTMENAQKGRSLVSLKDEVKQKLRNDIIQNKLQPGDRIVETEVAKRLGISQVPVREALRGLEEEGLIQTIKYKGAFVTEINPVEMYHMFSLRAEIETNAIEAVLPSLTKKDFGELYDIVDKMKNGVKDYAVQSELDMEFHRTIIEWADINIYLRIWTMLNTHIRRYITILNPQVRILPEEVYQYHLDLVKILETKEIEKSKQAFKEHIMKMVTK</sequence>
<evidence type="ECO:0000313" key="5">
    <source>
        <dbReference type="EMBL" id="RIW28606.1"/>
    </source>
</evidence>
<protein>
    <submittedName>
        <fullName evidence="5">GntR family transcriptional regulator</fullName>
    </submittedName>
</protein>
<dbReference type="InterPro" id="IPR000485">
    <property type="entry name" value="AsnC-type_HTH_dom"/>
</dbReference>
<dbReference type="InterPro" id="IPR008920">
    <property type="entry name" value="TF_FadR/GntR_C"/>
</dbReference>
<dbReference type="SMART" id="SM00345">
    <property type="entry name" value="HTH_GNTR"/>
    <property type="match status" value="1"/>
</dbReference>
<gene>
    <name evidence="5" type="ORF">D3H55_21325</name>
</gene>
<keyword evidence="6" id="KW-1185">Reference proteome</keyword>
<evidence type="ECO:0000259" key="4">
    <source>
        <dbReference type="PROSITE" id="PS50949"/>
    </source>
</evidence>
<dbReference type="InterPro" id="IPR036390">
    <property type="entry name" value="WH_DNA-bd_sf"/>
</dbReference>
<evidence type="ECO:0000256" key="3">
    <source>
        <dbReference type="ARBA" id="ARBA00023163"/>
    </source>
</evidence>
<comment type="caution">
    <text evidence="5">The sequence shown here is derived from an EMBL/GenBank/DDBJ whole genome shotgun (WGS) entry which is preliminary data.</text>
</comment>
<dbReference type="InterPro" id="IPR000524">
    <property type="entry name" value="Tscrpt_reg_HTH_GntR"/>
</dbReference>
<dbReference type="PRINTS" id="PR00033">
    <property type="entry name" value="HTHASNC"/>
</dbReference>
<dbReference type="AlphaFoldDB" id="A0A3A1QNK0"/>
<keyword evidence="3" id="KW-0804">Transcription</keyword>
<name>A0A3A1QNK0_9BACI</name>
<accession>A0A3A1QNK0</accession>